<reference evidence="1 2" key="1">
    <citation type="submission" date="2019-05" db="EMBL/GenBank/DDBJ databases">
        <title>Another draft genome of Portunus trituberculatus and its Hox gene families provides insights of decapod evolution.</title>
        <authorList>
            <person name="Jeong J.-H."/>
            <person name="Song I."/>
            <person name="Kim S."/>
            <person name="Choi T."/>
            <person name="Kim D."/>
            <person name="Ryu S."/>
            <person name="Kim W."/>
        </authorList>
    </citation>
    <scope>NUCLEOTIDE SEQUENCE [LARGE SCALE GENOMIC DNA]</scope>
    <source>
        <tissue evidence="1">Muscle</tissue>
    </source>
</reference>
<dbReference type="AlphaFoldDB" id="A0A5B7CVU6"/>
<name>A0A5B7CVU6_PORTR</name>
<comment type="caution">
    <text evidence="1">The sequence shown here is derived from an EMBL/GenBank/DDBJ whole genome shotgun (WGS) entry which is preliminary data.</text>
</comment>
<organism evidence="1 2">
    <name type="scientific">Portunus trituberculatus</name>
    <name type="common">Swimming crab</name>
    <name type="synonym">Neptunus trituberculatus</name>
    <dbReference type="NCBI Taxonomy" id="210409"/>
    <lineage>
        <taxon>Eukaryota</taxon>
        <taxon>Metazoa</taxon>
        <taxon>Ecdysozoa</taxon>
        <taxon>Arthropoda</taxon>
        <taxon>Crustacea</taxon>
        <taxon>Multicrustacea</taxon>
        <taxon>Malacostraca</taxon>
        <taxon>Eumalacostraca</taxon>
        <taxon>Eucarida</taxon>
        <taxon>Decapoda</taxon>
        <taxon>Pleocyemata</taxon>
        <taxon>Brachyura</taxon>
        <taxon>Eubrachyura</taxon>
        <taxon>Portunoidea</taxon>
        <taxon>Portunidae</taxon>
        <taxon>Portuninae</taxon>
        <taxon>Portunus</taxon>
    </lineage>
</organism>
<accession>A0A5B7CVU6</accession>
<evidence type="ECO:0000313" key="1">
    <source>
        <dbReference type="EMBL" id="MPC12446.1"/>
    </source>
</evidence>
<proteinExistence type="predicted"/>
<dbReference type="EMBL" id="VSRR010000217">
    <property type="protein sequence ID" value="MPC12446.1"/>
    <property type="molecule type" value="Genomic_DNA"/>
</dbReference>
<gene>
    <name evidence="1" type="ORF">E2C01_005142</name>
</gene>
<keyword evidence="2" id="KW-1185">Reference proteome</keyword>
<protein>
    <submittedName>
        <fullName evidence="1">Uncharacterized protein</fullName>
    </submittedName>
</protein>
<sequence length="192" mass="20689">MAEAVREVGASVYGYAFGIPHQHSAPPEEEHCSAIWLVLISIQTSWLEDGYQKELQGEAHGLGFEEEAMNKLLTDMVPQEPGHAPCARCTVHIAPHLFTPKGCHEINYKTMSSPSFLGYTLYNTRAASNSSSSSHRWQSITSLVRGSRPSLSYQGLPPRVHLSSGGDVCLTGDHGASGLNLNTLSSAAPASR</sequence>
<evidence type="ECO:0000313" key="2">
    <source>
        <dbReference type="Proteomes" id="UP000324222"/>
    </source>
</evidence>
<dbReference type="Proteomes" id="UP000324222">
    <property type="component" value="Unassembled WGS sequence"/>
</dbReference>